<comment type="similarity">
    <text evidence="3 12">Belongs to the glycosyltransferase 22 family.</text>
</comment>
<dbReference type="STRING" id="1754191.A0A1Y1V5M6"/>
<comment type="catalytic activity">
    <reaction evidence="11">
        <text>an alpha-D-Man-(1-&gt;2)-alpha-D-Man-(1-&gt;2)-alpha-D-Man-(1-&gt;3)-[alpha-D-Man-(1-&gt;2)-alpha-D-Man-(1-&gt;3)-alpha-D-Man-(1-&gt;6)]-beta-D-Man-(1-&gt;4)-beta-D-GlcNAc-(1-&gt;4)-alpha-D-GlcNAc-diphospho-di-trans,poly-cis-dolichol + a di-trans,poly-cis-dolichyl beta-D-mannosyl phosphate = an alpha-D-Man-(1-&gt;2)-alpha-D-Man-(1-&gt;2)-alpha-D-Man-(1-&gt;3)-[alpha-D-Man-(1-&gt;2)-alpha-D-Man-(1-&gt;3)-[alpha-D-Man-(1-&gt;6)]-alpha-D-Man-(1-&gt;6)]-beta-D-Man-(1-&gt;4)-beta-D-GlcNAc-(1-&gt;4)-alpha-D-GlcNAc-diphospho-di-trans,poly-cis-dolichol + a di-trans,poly-cis-dolichyl phosphate + H(+)</text>
        <dbReference type="Rhea" id="RHEA:29535"/>
        <dbReference type="Rhea" id="RHEA-COMP:19498"/>
        <dbReference type="Rhea" id="RHEA-COMP:19501"/>
        <dbReference type="Rhea" id="RHEA-COMP:19518"/>
        <dbReference type="Rhea" id="RHEA-COMP:19519"/>
        <dbReference type="ChEBI" id="CHEBI:15378"/>
        <dbReference type="ChEBI" id="CHEBI:57683"/>
        <dbReference type="ChEBI" id="CHEBI:58211"/>
        <dbReference type="ChEBI" id="CHEBI:132517"/>
        <dbReference type="ChEBI" id="CHEBI:132519"/>
        <dbReference type="EC" id="2.4.1.260"/>
    </reaction>
    <physiologicalReaction direction="left-to-right" evidence="11">
        <dbReference type="Rhea" id="RHEA:29536"/>
    </physiologicalReaction>
</comment>
<dbReference type="Proteomes" id="UP000193719">
    <property type="component" value="Unassembled WGS sequence"/>
</dbReference>
<evidence type="ECO:0000313" key="13">
    <source>
        <dbReference type="EMBL" id="ORX47867.1"/>
    </source>
</evidence>
<keyword evidence="4 12" id="KW-0328">Glycosyltransferase</keyword>
<feature type="transmembrane region" description="Helical" evidence="12">
    <location>
        <begin position="6"/>
        <end position="24"/>
    </location>
</feature>
<dbReference type="OrthoDB" id="416834at2759"/>
<feature type="transmembrane region" description="Helical" evidence="12">
    <location>
        <begin position="250"/>
        <end position="271"/>
    </location>
</feature>
<gene>
    <name evidence="13" type="ORF">BCR36DRAFT_85397</name>
</gene>
<keyword evidence="14" id="KW-1185">Reference proteome</keyword>
<evidence type="ECO:0000256" key="12">
    <source>
        <dbReference type="RuleBase" id="RU363075"/>
    </source>
</evidence>
<comment type="function">
    <text evidence="10">Mannosyltransferase that operates in the biosynthetic pathway of dolichol-linked oligosaccharides, the glycan precursors employed in protein asparagine (N)-glycosylation. The assembly of dolichol-linked oligosaccharides begins on the cytosolic side of the endoplasmic reticulum membrane and finishes in its lumen. The sequential addition of sugars to dolichol pyrophosphate produces dolichol-linked oligosaccharides containing fourteen sugars, including two GlcNAcs, nine mannoses and three glucoses. Once assembled, the oligosaccharide is transferred from the lipid to nascent proteins by oligosaccharyltransferases. In the lumen of the endoplasmic reticulum, adds the eighth mannose residue in an alpha-1,6 linkage onto Man(7)GlcNAc(2)-PP-dolichol to produce Man(8)GlcNAc(2)-PP-dolichol.</text>
</comment>
<feature type="transmembrane region" description="Helical" evidence="12">
    <location>
        <begin position="153"/>
        <end position="169"/>
    </location>
</feature>
<evidence type="ECO:0000313" key="14">
    <source>
        <dbReference type="Proteomes" id="UP000193719"/>
    </source>
</evidence>
<evidence type="ECO:0000256" key="8">
    <source>
        <dbReference type="ARBA" id="ARBA00022989"/>
    </source>
</evidence>
<dbReference type="InterPro" id="IPR005599">
    <property type="entry name" value="GPI_mannosylTrfase"/>
</dbReference>
<feature type="transmembrane region" description="Helical" evidence="12">
    <location>
        <begin position="333"/>
        <end position="350"/>
    </location>
</feature>
<evidence type="ECO:0000256" key="5">
    <source>
        <dbReference type="ARBA" id="ARBA00022679"/>
    </source>
</evidence>
<dbReference type="PANTHER" id="PTHR22760">
    <property type="entry name" value="GLYCOSYLTRANSFERASE"/>
    <property type="match status" value="1"/>
</dbReference>
<evidence type="ECO:0000256" key="7">
    <source>
        <dbReference type="ARBA" id="ARBA00022824"/>
    </source>
</evidence>
<reference evidence="13 14" key="1">
    <citation type="submission" date="2016-08" db="EMBL/GenBank/DDBJ databases">
        <title>Genomes of anaerobic fungi encode conserved fungal cellulosomes for biomass hydrolysis.</title>
        <authorList>
            <consortium name="DOE Joint Genome Institute"/>
            <person name="Haitjema C.H."/>
            <person name="Gilmore S.P."/>
            <person name="Henske J.K."/>
            <person name="Solomon K.V."/>
            <person name="De Groot R."/>
            <person name="Kuo A."/>
            <person name="Mondo S.J."/>
            <person name="Salamov A.A."/>
            <person name="Labutti K."/>
            <person name="Zhao Z."/>
            <person name="Chiniquy J."/>
            <person name="Barry K."/>
            <person name="Brewer H.M."/>
            <person name="Purvine S.O."/>
            <person name="Wright A.T."/>
            <person name="Boxma B."/>
            <person name="Van Alen T."/>
            <person name="Hackstein J.H."/>
            <person name="Baker S.E."/>
            <person name="Grigoriev I.V."/>
            <person name="O'Malley M.A."/>
        </authorList>
    </citation>
    <scope>NUCLEOTIDE SEQUENCE [LARGE SCALE GENOMIC DNA]</scope>
    <source>
        <strain evidence="14">finn</strain>
    </source>
</reference>
<sequence length="555" mass="64695">MNCWDFFLFIVMVTYIIMCPYTKVEESFNLQATHDILIYGVKDISKYDHFEFPGVVPRTFVGSLILSGMVYPFKNLLFFLSNGVSQEKYDVIFGYVNKYLYRYIPNFPKTINPEIFQNKFILQYATRIALAFLVVYSFSKLRKSVEKTWSKEAGNFMILLTSVQFYIPFWGSRTLPNTFALIFTNIALSYWILKTTRKKTTNRENRIYERKRSYLVIFILTFTTVVFRIEIALLAIPIFLLEIKNKKITWIRLIIIGLISTLISIGITVGIDSYFWGKLIWPEGSVFQFNIINNGSVNYGISPWYNYLTIHIPKLCTIAIPFALYAFYEKPRIRRLLTPVIFYVLVYSFLPHKETRFIFYIVPLINIAGAVGLYYIHNSSVYSVTKKLIYYSTILLIAVNLVISGLMAYISSFNYPGGYALKAMNKLELPSKEIKLHIGVFSAQTGASRFGQIHNKWIYDKDESLQTRQQFIDKNYQYALVLQPHFHSSKQWEIETSIDALLGVTLTKDYKKIIEDIKSCIAEKNIKKCIPFKIHKGKKIYIIKRKPETPVVIEE</sequence>
<dbReference type="AlphaFoldDB" id="A0A1Y1V5M6"/>
<feature type="transmembrane region" description="Helical" evidence="12">
    <location>
        <begin position="121"/>
        <end position="141"/>
    </location>
</feature>
<dbReference type="Pfam" id="PF03901">
    <property type="entry name" value="Glyco_transf_22"/>
    <property type="match status" value="1"/>
</dbReference>
<feature type="transmembrane region" description="Helical" evidence="12">
    <location>
        <begin position="175"/>
        <end position="193"/>
    </location>
</feature>
<keyword evidence="8 12" id="KW-1133">Transmembrane helix</keyword>
<evidence type="ECO:0000256" key="1">
    <source>
        <dbReference type="ARBA" id="ARBA00004477"/>
    </source>
</evidence>
<dbReference type="GO" id="GO:0052917">
    <property type="term" value="F:dol-P-Man:Man(7)GlcNAc(2)-PP-Dol alpha-1,6-mannosyltransferase activity"/>
    <property type="evidence" value="ECO:0007669"/>
    <property type="project" value="UniProtKB-EC"/>
</dbReference>
<dbReference type="EMBL" id="MCFH01000029">
    <property type="protein sequence ID" value="ORX47867.1"/>
    <property type="molecule type" value="Genomic_DNA"/>
</dbReference>
<proteinExistence type="inferred from homology"/>
<comment type="caution">
    <text evidence="13">The sequence shown here is derived from an EMBL/GenBank/DDBJ whole genome shotgun (WGS) entry which is preliminary data.</text>
</comment>
<reference evidence="13 14" key="2">
    <citation type="submission" date="2016-08" db="EMBL/GenBank/DDBJ databases">
        <title>Pervasive Adenine N6-methylation of Active Genes in Fungi.</title>
        <authorList>
            <consortium name="DOE Joint Genome Institute"/>
            <person name="Mondo S.J."/>
            <person name="Dannebaum R.O."/>
            <person name="Kuo R.C."/>
            <person name="Labutti K."/>
            <person name="Haridas S."/>
            <person name="Kuo A."/>
            <person name="Salamov A."/>
            <person name="Ahrendt S.R."/>
            <person name="Lipzen A."/>
            <person name="Sullivan W."/>
            <person name="Andreopoulos W.B."/>
            <person name="Clum A."/>
            <person name="Lindquist E."/>
            <person name="Daum C."/>
            <person name="Ramamoorthy G.K."/>
            <person name="Gryganskyi A."/>
            <person name="Culley D."/>
            <person name="Magnuson J.K."/>
            <person name="James T.Y."/>
            <person name="O'Malley M.A."/>
            <person name="Stajich J.E."/>
            <person name="Spatafora J.W."/>
            <person name="Visel A."/>
            <person name="Grigoriev I.V."/>
        </authorList>
    </citation>
    <scope>NUCLEOTIDE SEQUENCE [LARGE SCALE GENOMIC DNA]</scope>
    <source>
        <strain evidence="14">finn</strain>
    </source>
</reference>
<dbReference type="UniPathway" id="UPA00378"/>
<keyword evidence="9 12" id="KW-0472">Membrane</keyword>
<keyword evidence="6 12" id="KW-0812">Transmembrane</keyword>
<feature type="transmembrane region" description="Helical" evidence="12">
    <location>
        <begin position="357"/>
        <end position="376"/>
    </location>
</feature>
<evidence type="ECO:0000256" key="11">
    <source>
        <dbReference type="ARBA" id="ARBA00048899"/>
    </source>
</evidence>
<evidence type="ECO:0000256" key="4">
    <source>
        <dbReference type="ARBA" id="ARBA00022676"/>
    </source>
</evidence>
<accession>A0A1Y1V5M6</accession>
<name>A0A1Y1V5M6_9FUNG</name>
<evidence type="ECO:0000256" key="2">
    <source>
        <dbReference type="ARBA" id="ARBA00004922"/>
    </source>
</evidence>
<evidence type="ECO:0000256" key="9">
    <source>
        <dbReference type="ARBA" id="ARBA00023136"/>
    </source>
</evidence>
<keyword evidence="7 12" id="KW-0256">Endoplasmic reticulum</keyword>
<protein>
    <recommendedName>
        <fullName evidence="12">Mannosyltransferase</fullName>
        <ecNumber evidence="12">2.4.1.-</ecNumber>
    </recommendedName>
</protein>
<comment type="subcellular location">
    <subcellularLocation>
        <location evidence="1 12">Endoplasmic reticulum membrane</location>
        <topology evidence="1 12">Multi-pass membrane protein</topology>
    </subcellularLocation>
</comment>
<feature type="transmembrane region" description="Helical" evidence="12">
    <location>
        <begin position="214"/>
        <end position="238"/>
    </location>
</feature>
<comment type="pathway">
    <text evidence="2">Protein modification; protein glycosylation.</text>
</comment>
<evidence type="ECO:0000256" key="10">
    <source>
        <dbReference type="ARBA" id="ARBA00044721"/>
    </source>
</evidence>
<organism evidence="13 14">
    <name type="scientific">Piromyces finnis</name>
    <dbReference type="NCBI Taxonomy" id="1754191"/>
    <lineage>
        <taxon>Eukaryota</taxon>
        <taxon>Fungi</taxon>
        <taxon>Fungi incertae sedis</taxon>
        <taxon>Chytridiomycota</taxon>
        <taxon>Chytridiomycota incertae sedis</taxon>
        <taxon>Neocallimastigomycetes</taxon>
        <taxon>Neocallimastigales</taxon>
        <taxon>Neocallimastigaceae</taxon>
        <taxon>Piromyces</taxon>
    </lineage>
</organism>
<feature type="transmembrane region" description="Helical" evidence="12">
    <location>
        <begin position="388"/>
        <end position="410"/>
    </location>
</feature>
<dbReference type="EC" id="2.4.1.-" evidence="12"/>
<keyword evidence="5" id="KW-0808">Transferase</keyword>
<dbReference type="GO" id="GO:0006487">
    <property type="term" value="P:protein N-linked glycosylation"/>
    <property type="evidence" value="ECO:0007669"/>
    <property type="project" value="TreeGrafter"/>
</dbReference>
<dbReference type="GO" id="GO:0005789">
    <property type="term" value="C:endoplasmic reticulum membrane"/>
    <property type="evidence" value="ECO:0007669"/>
    <property type="project" value="UniProtKB-SubCell"/>
</dbReference>
<evidence type="ECO:0000256" key="3">
    <source>
        <dbReference type="ARBA" id="ARBA00007063"/>
    </source>
</evidence>
<dbReference type="PANTHER" id="PTHR22760:SF1">
    <property type="entry name" value="DOL-P-MAN:MAN(7)GLCNAC(2)-PP-DOL ALPHA-1,6-MANNOSYLTRANSFERASE"/>
    <property type="match status" value="1"/>
</dbReference>
<evidence type="ECO:0000256" key="6">
    <source>
        <dbReference type="ARBA" id="ARBA00022692"/>
    </source>
</evidence>